<name>A0ABP2Y868_9BACT</name>
<comment type="caution">
    <text evidence="1">The sequence shown here is derived from an EMBL/GenBank/DDBJ whole genome shotgun (WGS) entry which is preliminary data.</text>
</comment>
<keyword evidence="2" id="KW-1185">Reference proteome</keyword>
<gene>
    <name evidence="1" type="ORF">HMPREF0653_00997</name>
</gene>
<protein>
    <submittedName>
        <fullName evidence="1">Uncharacterized protein</fullName>
    </submittedName>
</protein>
<evidence type="ECO:0000313" key="1">
    <source>
        <dbReference type="EMBL" id="ERJ78550.1"/>
    </source>
</evidence>
<evidence type="ECO:0000313" key="2">
    <source>
        <dbReference type="Proteomes" id="UP000016660"/>
    </source>
</evidence>
<sequence>MQIIPFPSHYQSVYTNFDISSFSLISCSIKIGCFEVQKSLFLFFIGR</sequence>
<accession>A0ABP2Y868</accession>
<proteinExistence type="predicted"/>
<organism evidence="1 2">
    <name type="scientific">Prevotella disiens JCM 6334 = ATCC 29426</name>
    <dbReference type="NCBI Taxonomy" id="1235811"/>
    <lineage>
        <taxon>Bacteria</taxon>
        <taxon>Pseudomonadati</taxon>
        <taxon>Bacteroidota</taxon>
        <taxon>Bacteroidia</taxon>
        <taxon>Bacteroidales</taxon>
        <taxon>Prevotellaceae</taxon>
        <taxon>Prevotella</taxon>
    </lineage>
</organism>
<dbReference type="Proteomes" id="UP000016660">
    <property type="component" value="Unassembled WGS sequence"/>
</dbReference>
<reference evidence="1 2" key="1">
    <citation type="submission" date="2013-06" db="EMBL/GenBank/DDBJ databases">
        <authorList>
            <person name="Weinstock G."/>
            <person name="Sodergren E."/>
            <person name="Lobos E.A."/>
            <person name="Fulton L."/>
            <person name="Fulton R."/>
            <person name="Courtney L."/>
            <person name="Fronick C."/>
            <person name="O'Laughlin M."/>
            <person name="Godfrey J."/>
            <person name="Wilson R.M."/>
            <person name="Miner T."/>
            <person name="Farmer C."/>
            <person name="Delehaunty K."/>
            <person name="Cordes M."/>
            <person name="Minx P."/>
            <person name="Tomlinson C."/>
            <person name="Chen J."/>
            <person name="Wollam A."/>
            <person name="Pepin K.H."/>
            <person name="Bhonagiri V."/>
            <person name="Zhang X."/>
            <person name="Warren W."/>
            <person name="Mitreva M."/>
            <person name="Mardis E.R."/>
            <person name="Wilson R.K."/>
        </authorList>
    </citation>
    <scope>NUCLEOTIDE SEQUENCE [LARGE SCALE GENOMIC DNA]</scope>
    <source>
        <strain evidence="1 2">ATCC 29426</strain>
    </source>
</reference>
<dbReference type="EMBL" id="AWUY01000069">
    <property type="protein sequence ID" value="ERJ78550.1"/>
    <property type="molecule type" value="Genomic_DNA"/>
</dbReference>